<name>A0ABC9H742_9POAL</name>
<reference evidence="3 4" key="1">
    <citation type="submission" date="2024-10" db="EMBL/GenBank/DDBJ databases">
        <authorList>
            <person name="Ryan C."/>
        </authorList>
    </citation>
    <scope>NUCLEOTIDE SEQUENCE [LARGE SCALE GENOMIC DNA]</scope>
</reference>
<feature type="chain" id="PRO_5044759314" description="Secreted protein" evidence="2">
    <location>
        <begin position="33"/>
        <end position="145"/>
    </location>
</feature>
<protein>
    <recommendedName>
        <fullName evidence="5">Secreted protein</fullName>
    </recommendedName>
</protein>
<proteinExistence type="predicted"/>
<evidence type="ECO:0000256" key="2">
    <source>
        <dbReference type="SAM" id="SignalP"/>
    </source>
</evidence>
<evidence type="ECO:0000313" key="4">
    <source>
        <dbReference type="Proteomes" id="UP001497457"/>
    </source>
</evidence>
<gene>
    <name evidence="3" type="ORF">URODEC1_LOCUS122641</name>
</gene>
<comment type="caution">
    <text evidence="3">The sequence shown here is derived from an EMBL/GenBank/DDBJ whole genome shotgun (WGS) entry which is preliminary data.</text>
</comment>
<dbReference type="EMBL" id="CAXIPR030002199">
    <property type="protein sequence ID" value="CAM0149461.1"/>
    <property type="molecule type" value="Genomic_DNA"/>
</dbReference>
<keyword evidence="4" id="KW-1185">Reference proteome</keyword>
<evidence type="ECO:0008006" key="5">
    <source>
        <dbReference type="Google" id="ProtNLM"/>
    </source>
</evidence>
<feature type="compositionally biased region" description="Basic and acidic residues" evidence="1">
    <location>
        <begin position="77"/>
        <end position="89"/>
    </location>
</feature>
<evidence type="ECO:0000313" key="3">
    <source>
        <dbReference type="EMBL" id="CAM0149461.1"/>
    </source>
</evidence>
<feature type="region of interest" description="Disordered" evidence="1">
    <location>
        <begin position="67"/>
        <end position="145"/>
    </location>
</feature>
<sequence length="145" mass="15485">MSLKTGRNGAMTTFRALSLALLLVFCFAACDCATSRVPKNRYISYATVPHARGQNGGGHAPGCSLFMVSQPLGPNSNERRRHDDGRGIKGEYMSQAALPSDDKHQVPKKVGAKTRAAGSKGRRYISPAAMAADKPCDRPGCPPRP</sequence>
<keyword evidence="2" id="KW-0732">Signal</keyword>
<evidence type="ECO:0000256" key="1">
    <source>
        <dbReference type="SAM" id="MobiDB-lite"/>
    </source>
</evidence>
<dbReference type="Proteomes" id="UP001497457">
    <property type="component" value="Unassembled WGS sequence"/>
</dbReference>
<accession>A0ABC9H742</accession>
<feature type="signal peptide" evidence="2">
    <location>
        <begin position="1"/>
        <end position="32"/>
    </location>
</feature>
<organism evidence="3 4">
    <name type="scientific">Urochloa decumbens</name>
    <dbReference type="NCBI Taxonomy" id="240449"/>
    <lineage>
        <taxon>Eukaryota</taxon>
        <taxon>Viridiplantae</taxon>
        <taxon>Streptophyta</taxon>
        <taxon>Embryophyta</taxon>
        <taxon>Tracheophyta</taxon>
        <taxon>Spermatophyta</taxon>
        <taxon>Magnoliopsida</taxon>
        <taxon>Liliopsida</taxon>
        <taxon>Poales</taxon>
        <taxon>Poaceae</taxon>
        <taxon>PACMAD clade</taxon>
        <taxon>Panicoideae</taxon>
        <taxon>Panicodae</taxon>
        <taxon>Paniceae</taxon>
        <taxon>Melinidinae</taxon>
        <taxon>Urochloa</taxon>
    </lineage>
</organism>
<dbReference type="AlphaFoldDB" id="A0ABC9H742"/>